<reference evidence="3 4" key="1">
    <citation type="submission" date="2020-07" db="EMBL/GenBank/DDBJ databases">
        <title>Huge and variable diversity of episymbiotic CPR bacteria and DPANN archaea in groundwater ecosystems.</title>
        <authorList>
            <person name="He C.Y."/>
            <person name="Keren R."/>
            <person name="Whittaker M."/>
            <person name="Farag I.F."/>
            <person name="Doudna J."/>
            <person name="Cate J.H.D."/>
            <person name="Banfield J.F."/>
        </authorList>
    </citation>
    <scope>NUCLEOTIDE SEQUENCE [LARGE SCALE GENOMIC DNA]</scope>
    <source>
        <strain evidence="3">NC_groundwater_541_Ag_S-0.1um_46_50</strain>
    </source>
</reference>
<organism evidence="3 4">
    <name type="scientific">Candidatus Sungiibacteriota bacterium</name>
    <dbReference type="NCBI Taxonomy" id="2750080"/>
    <lineage>
        <taxon>Bacteria</taxon>
        <taxon>Candidatus Sungiibacteriota</taxon>
    </lineage>
</organism>
<accession>A0A7T5UQX9</accession>
<keyword evidence="2" id="KW-0812">Transmembrane</keyword>
<dbReference type="Proteomes" id="UP000595618">
    <property type="component" value="Chromosome"/>
</dbReference>
<dbReference type="AlphaFoldDB" id="A0A7T5UQX9"/>
<name>A0A7T5UQX9_9BACT</name>
<sequence length="343" mass="37455">MKYVRRLKQGFGVIEIIVVTAVITVALFGFAQVGIMAVRLLRNEKENLEATLLAEEALEAVRSVRDESWSSNIAVLANSTSYYPSITNGKWTFSSTPPAALINNRYYRYVVLSEVFRDAQDRISSSGTSDASTRKAIARVEWKKASATSTVELVTYIANFQASLSPPQESKVMSFEDATTDGDLPNFPSGNSGNGDPAQSFTTLSSSLQVTKVELFLRRVTASPSDIYAELRPSPTGVVLGTSNIVTSPTIASSTLSWVPFRFPDLVSLNPSTTYFIRLRSIPSSTDALSGSTGTIYWGYKQTASSPYPGGVARRYVGRLSNPSDSGQLLDQYDFGFKIYDQD</sequence>
<evidence type="ECO:0008006" key="5">
    <source>
        <dbReference type="Google" id="ProtNLM"/>
    </source>
</evidence>
<dbReference type="EMBL" id="CP066690">
    <property type="protein sequence ID" value="QQG45580.1"/>
    <property type="molecule type" value="Genomic_DNA"/>
</dbReference>
<keyword evidence="2" id="KW-0472">Membrane</keyword>
<evidence type="ECO:0000313" key="3">
    <source>
        <dbReference type="EMBL" id="QQG45580.1"/>
    </source>
</evidence>
<feature type="transmembrane region" description="Helical" evidence="2">
    <location>
        <begin position="12"/>
        <end position="38"/>
    </location>
</feature>
<proteinExistence type="predicted"/>
<evidence type="ECO:0000256" key="2">
    <source>
        <dbReference type="SAM" id="Phobius"/>
    </source>
</evidence>
<keyword evidence="2" id="KW-1133">Transmembrane helix</keyword>
<evidence type="ECO:0000313" key="4">
    <source>
        <dbReference type="Proteomes" id="UP000595618"/>
    </source>
</evidence>
<evidence type="ECO:0000256" key="1">
    <source>
        <dbReference type="SAM" id="MobiDB-lite"/>
    </source>
</evidence>
<feature type="region of interest" description="Disordered" evidence="1">
    <location>
        <begin position="171"/>
        <end position="201"/>
    </location>
</feature>
<protein>
    <recommendedName>
        <fullName evidence="5">Type II secretion system protein</fullName>
    </recommendedName>
</protein>
<gene>
    <name evidence="3" type="ORF">HYW89_01485</name>
</gene>